<keyword evidence="8 12" id="KW-1133">Transmembrane helix</keyword>
<dbReference type="Pfam" id="PF00082">
    <property type="entry name" value="Peptidase_S8"/>
    <property type="match status" value="1"/>
</dbReference>
<evidence type="ECO:0000256" key="1">
    <source>
        <dbReference type="ARBA" id="ARBA00004162"/>
    </source>
</evidence>
<dbReference type="GO" id="GO:0006508">
    <property type="term" value="P:proteolysis"/>
    <property type="evidence" value="ECO:0007669"/>
    <property type="project" value="UniProtKB-KW"/>
</dbReference>
<comment type="similarity">
    <text evidence="2 10 11">Belongs to the peptidase S8 family.</text>
</comment>
<evidence type="ECO:0000256" key="9">
    <source>
        <dbReference type="ARBA" id="ARBA00023136"/>
    </source>
</evidence>
<dbReference type="RefSeq" id="WP_184864489.1">
    <property type="nucleotide sequence ID" value="NZ_BAAAWY010000012.1"/>
</dbReference>
<dbReference type="SUPFAM" id="SSF52743">
    <property type="entry name" value="Subtilisin-like"/>
    <property type="match status" value="1"/>
</dbReference>
<dbReference type="InterPro" id="IPR022398">
    <property type="entry name" value="Peptidase_S8_His-AS"/>
</dbReference>
<dbReference type="PROSITE" id="PS51892">
    <property type="entry name" value="SUBTILASE"/>
    <property type="match status" value="1"/>
</dbReference>
<keyword evidence="5 12" id="KW-0812">Transmembrane</keyword>
<dbReference type="InterPro" id="IPR023828">
    <property type="entry name" value="Peptidase_S8_Ser-AS"/>
</dbReference>
<feature type="domain" description="Peptidase S8/S53" evidence="14">
    <location>
        <begin position="101"/>
        <end position="405"/>
    </location>
</feature>
<reference evidence="15 16" key="1">
    <citation type="submission" date="2020-08" db="EMBL/GenBank/DDBJ databases">
        <title>Sequencing the genomes of 1000 actinobacteria strains.</title>
        <authorList>
            <person name="Klenk H.-P."/>
        </authorList>
    </citation>
    <scope>NUCLEOTIDE SEQUENCE [LARGE SCALE GENOMIC DNA]</scope>
    <source>
        <strain evidence="15 16">DSM 43851</strain>
    </source>
</reference>
<keyword evidence="6 10" id="KW-0378">Hydrolase</keyword>
<evidence type="ECO:0000256" key="10">
    <source>
        <dbReference type="PROSITE-ProRule" id="PRU01240"/>
    </source>
</evidence>
<keyword evidence="3" id="KW-1003">Cell membrane</keyword>
<feature type="signal peptide" evidence="13">
    <location>
        <begin position="1"/>
        <end position="27"/>
    </location>
</feature>
<dbReference type="PROSITE" id="PS00137">
    <property type="entry name" value="SUBTILASE_HIS"/>
    <property type="match status" value="1"/>
</dbReference>
<evidence type="ECO:0000256" key="2">
    <source>
        <dbReference type="ARBA" id="ARBA00011073"/>
    </source>
</evidence>
<dbReference type="PROSITE" id="PS00138">
    <property type="entry name" value="SUBTILASE_SER"/>
    <property type="match status" value="1"/>
</dbReference>
<dbReference type="PANTHER" id="PTHR43806">
    <property type="entry name" value="PEPTIDASE S8"/>
    <property type="match status" value="1"/>
</dbReference>
<dbReference type="InterPro" id="IPR023827">
    <property type="entry name" value="Peptidase_S8_Asp-AS"/>
</dbReference>
<evidence type="ECO:0000256" key="3">
    <source>
        <dbReference type="ARBA" id="ARBA00022475"/>
    </source>
</evidence>
<evidence type="ECO:0000256" key="4">
    <source>
        <dbReference type="ARBA" id="ARBA00022670"/>
    </source>
</evidence>
<keyword evidence="9 12" id="KW-0472">Membrane</keyword>
<evidence type="ECO:0000256" key="5">
    <source>
        <dbReference type="ARBA" id="ARBA00022692"/>
    </source>
</evidence>
<feature type="chain" id="PRO_5031348409" evidence="13">
    <location>
        <begin position="28"/>
        <end position="487"/>
    </location>
</feature>
<protein>
    <submittedName>
        <fullName evidence="15">Membrane-anchored mycosin MYCP</fullName>
        <ecNumber evidence="15">3.4.21.-</ecNumber>
    </submittedName>
</protein>
<dbReference type="Gene3D" id="3.40.50.200">
    <property type="entry name" value="Peptidase S8/S53 domain"/>
    <property type="match status" value="1"/>
</dbReference>
<dbReference type="Proteomes" id="UP000585638">
    <property type="component" value="Unassembled WGS sequence"/>
</dbReference>
<feature type="active site" description="Charge relay system" evidence="10">
    <location>
        <position position="110"/>
    </location>
</feature>
<evidence type="ECO:0000256" key="7">
    <source>
        <dbReference type="ARBA" id="ARBA00022825"/>
    </source>
</evidence>
<dbReference type="PRINTS" id="PR00723">
    <property type="entry name" value="SUBTILISIN"/>
</dbReference>
<evidence type="ECO:0000256" key="11">
    <source>
        <dbReference type="RuleBase" id="RU003355"/>
    </source>
</evidence>
<keyword evidence="16" id="KW-1185">Reference proteome</keyword>
<evidence type="ECO:0000259" key="14">
    <source>
        <dbReference type="Pfam" id="PF00082"/>
    </source>
</evidence>
<dbReference type="EC" id="3.4.21.-" evidence="15"/>
<comment type="subcellular location">
    <subcellularLocation>
        <location evidence="1">Cell membrane</location>
        <topology evidence="1">Single-pass membrane protein</topology>
    </subcellularLocation>
</comment>
<accession>A0A7W9KK09</accession>
<keyword evidence="4 10" id="KW-0645">Protease</keyword>
<dbReference type="GO" id="GO:0005886">
    <property type="term" value="C:plasma membrane"/>
    <property type="evidence" value="ECO:0007669"/>
    <property type="project" value="UniProtKB-SubCell"/>
</dbReference>
<evidence type="ECO:0000313" key="15">
    <source>
        <dbReference type="EMBL" id="MBB5893284.1"/>
    </source>
</evidence>
<keyword evidence="13" id="KW-0732">Signal</keyword>
<evidence type="ECO:0000256" key="6">
    <source>
        <dbReference type="ARBA" id="ARBA00022801"/>
    </source>
</evidence>
<evidence type="ECO:0000256" key="13">
    <source>
        <dbReference type="SAM" id="SignalP"/>
    </source>
</evidence>
<dbReference type="InterPro" id="IPR000209">
    <property type="entry name" value="Peptidase_S8/S53_dom"/>
</dbReference>
<feature type="active site" description="Charge relay system" evidence="10">
    <location>
        <position position="356"/>
    </location>
</feature>
<dbReference type="NCBIfam" id="TIGR03921">
    <property type="entry name" value="T7SS_mycosin"/>
    <property type="match status" value="1"/>
</dbReference>
<dbReference type="InterPro" id="IPR023834">
    <property type="entry name" value="T7SS_pept_S8A_mycosin"/>
</dbReference>
<comment type="caution">
    <text evidence="15">The sequence shown here is derived from an EMBL/GenBank/DDBJ whole genome shotgun (WGS) entry which is preliminary data.</text>
</comment>
<dbReference type="PANTHER" id="PTHR43806:SF11">
    <property type="entry name" value="CEREVISIN-RELATED"/>
    <property type="match status" value="1"/>
</dbReference>
<name>A0A7W9KK09_9PSEU</name>
<evidence type="ECO:0000313" key="16">
    <source>
        <dbReference type="Proteomes" id="UP000585638"/>
    </source>
</evidence>
<dbReference type="InterPro" id="IPR050131">
    <property type="entry name" value="Peptidase_S8_subtilisin-like"/>
</dbReference>
<feature type="active site" description="Charge relay system" evidence="10">
    <location>
        <position position="143"/>
    </location>
</feature>
<proteinExistence type="inferred from homology"/>
<sequence length="487" mass="50347">MRITRTTALAATVVVALLGPGLAPALAQDTNPAADPDAWMPPALNYTGPPANGPVDKSANGNVVFTQKQACITSSGGQPIKDVPNGQTWLRLDEAHQYANGAGQTVAVIDTGVNPHNALSGRLLPEADYLNVPGVNQQDCDGHGTEVAGIIGADTSSLGSGFQGVAPKATILPIRQSSSVITVKAPTDQSDRPAGNSITLAYAILTAVQRGATVINMSLSACLSPTMSGADQQSQKILQQAIHYAVADKKVVLVAAAGNLSQGPGCTTQNDAPDPNRPKWIESPAWFAEDVLSVAAIATDNNGQAAGAPANFTMWGPWVSVAGPGTGIISLDPGSRTGLVNQEIVGGKPQPLQGTSFAAPYVAGLAALVKQQFPNLNAYQVMHRIEMTAQHPGTPSGRNNQVGYGMIDPVAALTAVVPGEPNSPATAKAVQIPSDVGVAEAKSLSPMMFAMYGTLIGVALLLITLFVVHATSRSRRNHRPAPQRLRM</sequence>
<dbReference type="InterPro" id="IPR036852">
    <property type="entry name" value="Peptidase_S8/S53_dom_sf"/>
</dbReference>
<dbReference type="InterPro" id="IPR015500">
    <property type="entry name" value="Peptidase_S8_subtilisin-rel"/>
</dbReference>
<dbReference type="AlphaFoldDB" id="A0A7W9KK09"/>
<organism evidence="15 16">
    <name type="scientific">Kutzneria kofuensis</name>
    <dbReference type="NCBI Taxonomy" id="103725"/>
    <lineage>
        <taxon>Bacteria</taxon>
        <taxon>Bacillati</taxon>
        <taxon>Actinomycetota</taxon>
        <taxon>Actinomycetes</taxon>
        <taxon>Pseudonocardiales</taxon>
        <taxon>Pseudonocardiaceae</taxon>
        <taxon>Kutzneria</taxon>
    </lineage>
</organism>
<gene>
    <name evidence="15" type="ORF">BJ998_004480</name>
</gene>
<dbReference type="GO" id="GO:0004252">
    <property type="term" value="F:serine-type endopeptidase activity"/>
    <property type="evidence" value="ECO:0007669"/>
    <property type="project" value="UniProtKB-UniRule"/>
</dbReference>
<feature type="transmembrane region" description="Helical" evidence="12">
    <location>
        <begin position="449"/>
        <end position="470"/>
    </location>
</feature>
<keyword evidence="7 10" id="KW-0720">Serine protease</keyword>
<dbReference type="EMBL" id="JACHIR010000001">
    <property type="protein sequence ID" value="MBB5893284.1"/>
    <property type="molecule type" value="Genomic_DNA"/>
</dbReference>
<evidence type="ECO:0000256" key="8">
    <source>
        <dbReference type="ARBA" id="ARBA00022989"/>
    </source>
</evidence>
<evidence type="ECO:0000256" key="12">
    <source>
        <dbReference type="SAM" id="Phobius"/>
    </source>
</evidence>
<dbReference type="PROSITE" id="PS00136">
    <property type="entry name" value="SUBTILASE_ASP"/>
    <property type="match status" value="1"/>
</dbReference>